<dbReference type="AlphaFoldDB" id="A0A914Z2Q5"/>
<organism evidence="1 2">
    <name type="scientific">Panagrolaimus superbus</name>
    <dbReference type="NCBI Taxonomy" id="310955"/>
    <lineage>
        <taxon>Eukaryota</taxon>
        <taxon>Metazoa</taxon>
        <taxon>Ecdysozoa</taxon>
        <taxon>Nematoda</taxon>
        <taxon>Chromadorea</taxon>
        <taxon>Rhabditida</taxon>
        <taxon>Tylenchina</taxon>
        <taxon>Panagrolaimomorpha</taxon>
        <taxon>Panagrolaimoidea</taxon>
        <taxon>Panagrolaimidae</taxon>
        <taxon>Panagrolaimus</taxon>
    </lineage>
</organism>
<protein>
    <submittedName>
        <fullName evidence="2">Uncharacterized protein</fullName>
    </submittedName>
</protein>
<reference evidence="2" key="1">
    <citation type="submission" date="2022-11" db="UniProtKB">
        <authorList>
            <consortium name="WormBaseParasite"/>
        </authorList>
    </citation>
    <scope>IDENTIFICATION</scope>
</reference>
<dbReference type="WBParaSite" id="PSU_v2.g6995.t1">
    <property type="protein sequence ID" value="PSU_v2.g6995.t1"/>
    <property type="gene ID" value="PSU_v2.g6995"/>
</dbReference>
<proteinExistence type="predicted"/>
<sequence length="294" mass="33344">MQPNRLTITRKNSRHQHIEKTETFIGHPQSIQLSTGSEIEAEEDERIIQKRCRGTVITPTTTKLMPVFLKAAPKLEGSIISVPPPQDEQCHGVAELISQPLNVGIHLLTPSVEVQKETVQQIFSSCKHRALQVHIISSPIYEVQYECSPPVQKIEALQLSNKTSVAELLLKPPKIKRAKIFDQIWQTTNFEVAYGRHSAVPTTIPQTQKQRITKINAERRKGKLTSVLNVMPQAPVQIKQVIKAPQIQTIELCCIDSTVEAKKIKEIYVEESEYQIIQTQDYSYTESTTIEYSR</sequence>
<dbReference type="Proteomes" id="UP000887577">
    <property type="component" value="Unplaced"/>
</dbReference>
<evidence type="ECO:0000313" key="2">
    <source>
        <dbReference type="WBParaSite" id="PSU_v2.g6995.t1"/>
    </source>
</evidence>
<evidence type="ECO:0000313" key="1">
    <source>
        <dbReference type="Proteomes" id="UP000887577"/>
    </source>
</evidence>
<keyword evidence="1" id="KW-1185">Reference proteome</keyword>
<accession>A0A914Z2Q5</accession>
<name>A0A914Z2Q5_9BILA</name>